<proteinExistence type="predicted"/>
<organism evidence="1 2">
    <name type="scientific">Cichorium intybus</name>
    <name type="common">Chicory</name>
    <dbReference type="NCBI Taxonomy" id="13427"/>
    <lineage>
        <taxon>Eukaryota</taxon>
        <taxon>Viridiplantae</taxon>
        <taxon>Streptophyta</taxon>
        <taxon>Embryophyta</taxon>
        <taxon>Tracheophyta</taxon>
        <taxon>Spermatophyta</taxon>
        <taxon>Magnoliopsida</taxon>
        <taxon>eudicotyledons</taxon>
        <taxon>Gunneridae</taxon>
        <taxon>Pentapetalae</taxon>
        <taxon>asterids</taxon>
        <taxon>campanulids</taxon>
        <taxon>Asterales</taxon>
        <taxon>Asteraceae</taxon>
        <taxon>Cichorioideae</taxon>
        <taxon>Cichorieae</taxon>
        <taxon>Cichoriinae</taxon>
        <taxon>Cichorium</taxon>
    </lineage>
</organism>
<evidence type="ECO:0000313" key="2">
    <source>
        <dbReference type="Proteomes" id="UP001055811"/>
    </source>
</evidence>
<keyword evidence="2" id="KW-1185">Reference proteome</keyword>
<sequence length="249" mass="28536">MDEQIFLKFILRYGPEKLKAKYHRLRSMHTKFSELINHTGVTWDSISGKVFANDTVWDDFFKRDKIFKSFKKKGCKIYPLLSVVFSSSTASGAFHNPSTCGPQTSEEERRIEDDYLEIGSVGESEFDGSSGKGKRKLEGDTEPGMRRMKKTSGSKFDSLFDAWSESMLARKERDVAKAEQYKSKHGDMTSSVVEEYSIGDCMTTLEAIPGVSSKSYTKAVSFFPDVNWRKIFLMMPENRRKQWLDSLEE</sequence>
<evidence type="ECO:0000313" key="1">
    <source>
        <dbReference type="EMBL" id="KAI3790997.1"/>
    </source>
</evidence>
<dbReference type="Proteomes" id="UP001055811">
    <property type="component" value="Linkage Group LG01"/>
</dbReference>
<accession>A0ACB9H637</accession>
<reference evidence="1 2" key="2">
    <citation type="journal article" date="2022" name="Mol. Ecol. Resour.">
        <title>The genomes of chicory, endive, great burdock and yacon provide insights into Asteraceae paleo-polyploidization history and plant inulin production.</title>
        <authorList>
            <person name="Fan W."/>
            <person name="Wang S."/>
            <person name="Wang H."/>
            <person name="Wang A."/>
            <person name="Jiang F."/>
            <person name="Liu H."/>
            <person name="Zhao H."/>
            <person name="Xu D."/>
            <person name="Zhang Y."/>
        </authorList>
    </citation>
    <scope>NUCLEOTIDE SEQUENCE [LARGE SCALE GENOMIC DNA]</scope>
    <source>
        <strain evidence="2">cv. Punajuju</strain>
        <tissue evidence="1">Leaves</tissue>
    </source>
</reference>
<protein>
    <submittedName>
        <fullName evidence="1">Uncharacterized protein</fullName>
    </submittedName>
</protein>
<gene>
    <name evidence="1" type="ORF">L2E82_04495</name>
</gene>
<reference evidence="2" key="1">
    <citation type="journal article" date="2022" name="Mol. Ecol. Resour.">
        <title>The genomes of chicory, endive, great burdock and yacon provide insights into Asteraceae palaeo-polyploidization history and plant inulin production.</title>
        <authorList>
            <person name="Fan W."/>
            <person name="Wang S."/>
            <person name="Wang H."/>
            <person name="Wang A."/>
            <person name="Jiang F."/>
            <person name="Liu H."/>
            <person name="Zhao H."/>
            <person name="Xu D."/>
            <person name="Zhang Y."/>
        </authorList>
    </citation>
    <scope>NUCLEOTIDE SEQUENCE [LARGE SCALE GENOMIC DNA]</scope>
    <source>
        <strain evidence="2">cv. Punajuju</strain>
    </source>
</reference>
<comment type="caution">
    <text evidence="1">The sequence shown here is derived from an EMBL/GenBank/DDBJ whole genome shotgun (WGS) entry which is preliminary data.</text>
</comment>
<dbReference type="EMBL" id="CM042009">
    <property type="protein sequence ID" value="KAI3790997.1"/>
    <property type="molecule type" value="Genomic_DNA"/>
</dbReference>
<name>A0ACB9H637_CICIN</name>